<evidence type="ECO:0000313" key="7">
    <source>
        <dbReference type="EMBL" id="KAJ4491389.1"/>
    </source>
</evidence>
<dbReference type="InterPro" id="IPR036187">
    <property type="entry name" value="DNA_mismatch_repair_MutS_sf"/>
</dbReference>
<protein>
    <submittedName>
        <fullName evidence="7">DNA mismatch repair protein MutS</fullName>
    </submittedName>
</protein>
<dbReference type="GO" id="GO:0005634">
    <property type="term" value="C:nucleus"/>
    <property type="evidence" value="ECO:0007669"/>
    <property type="project" value="TreeGrafter"/>
</dbReference>
<dbReference type="Gene3D" id="1.10.1420.10">
    <property type="match status" value="1"/>
</dbReference>
<evidence type="ECO:0000259" key="6">
    <source>
        <dbReference type="PROSITE" id="PS00486"/>
    </source>
</evidence>
<feature type="compositionally biased region" description="Acidic residues" evidence="5">
    <location>
        <begin position="72"/>
        <end position="89"/>
    </location>
</feature>
<accession>A0A9W9AXG3</accession>
<sequence length="987" mass="110185">MPGFYRGGGQNRKRKFHATRRQKQPQASTRSISGTPAPSNTNEEEVQSEDGEDSPALQKKVRWEGRHRADTEDPTEDGTMEGTTEENQDSCEPQASKIDRIFLTAWCQNRRVGMAYYDPIKCSIYVLEDTEETSHFDVTKMVLEQASPDIVLTSSRSDDEFMDTVRELVEVSSGIFQIRPNKEFSAAKGKERLISLQLLSDLPQDEDQSSMLSSDDGSSISRNAYEFMAKRSGAMHDPTTKRWNASIRLFNFASLESSPLCMASVGALLDQLVRARAVDDLEDEGIRGLEVRDIECLALNEVMQINGDALFSLQVFENEDHASMHSNKTKEGLSLAGILNVTNTALGRILMRSWLLRPSLSLSVIKSRHDAVECFLRLENVTTVTTLRSHLKGIKNVPRILSILRSGKAKFVEWQGLVKFTVLCAMLKETLTELHEASGLDIVHKLLPALDISCFREIGTRINDMIDWEESTEARRICVRPHIDEELDNRKHVYHGIDTVLSKVAERISRIIPSDYASSLNIVYFPQLGFLICVPMQEEWRTEGGVQVIDGWSFQFSSESHVYFKSQEMHDMDAHIGDLHSLIVDREIEIIQALLEEILVHDAAMSHACDVCAELDCLLAFADVSRAYDYQRPVMVEDNIIDIVQGRHPLQELVVDTFVPNDARITGGDGHFSIFTDTSEADTQLEKNHSKLWNSVLLCTGANACGKSVYLKQIALIQYMAQIGCFVPAEAATLGIVDKIFTRISTRESVSKVQSAFMIDLNQVSLALRNCTARSLILLDEFGKGTLPTDGAGLLCGVIKHLLARKSNCPKILVATHFHDVFREEILDPKLIPISFLHMQVMFTAARDGSLLEPGSPGNSLTSRSLSATLSATKPTGSAATQEGSREEITYLYRVMEGLSMDSHAAKCAELFGIPPRLVQRAQYVSQLLSSYEIGRLLDERMSEKEVLELEEAEAICRRFLGWNLTVDNASAKKKLGEVLGRQHAGN</sequence>
<keyword evidence="3" id="KW-0067">ATP-binding</keyword>
<evidence type="ECO:0000256" key="2">
    <source>
        <dbReference type="ARBA" id="ARBA00022741"/>
    </source>
</evidence>
<name>A0A9W9AXG3_9AGAR</name>
<dbReference type="EMBL" id="JANVFS010000006">
    <property type="protein sequence ID" value="KAJ4491389.1"/>
    <property type="molecule type" value="Genomic_DNA"/>
</dbReference>
<evidence type="ECO:0000256" key="3">
    <source>
        <dbReference type="ARBA" id="ARBA00022840"/>
    </source>
</evidence>
<reference evidence="7" key="1">
    <citation type="submission" date="2022-08" db="EMBL/GenBank/DDBJ databases">
        <authorList>
            <consortium name="DOE Joint Genome Institute"/>
            <person name="Min B."/>
            <person name="Riley R."/>
            <person name="Sierra-Patev S."/>
            <person name="Naranjo-Ortiz M."/>
            <person name="Looney B."/>
            <person name="Konkel Z."/>
            <person name="Slot J.C."/>
            <person name="Sakamoto Y."/>
            <person name="Steenwyk J.L."/>
            <person name="Rokas A."/>
            <person name="Carro J."/>
            <person name="Camarero S."/>
            <person name="Ferreira P."/>
            <person name="Molpeceres G."/>
            <person name="Ruiz-Duenas F.J."/>
            <person name="Serrano A."/>
            <person name="Henrissat B."/>
            <person name="Drula E."/>
            <person name="Hughes K.W."/>
            <person name="Mata J.L."/>
            <person name="Ishikawa N.K."/>
            <person name="Vargas-Isla R."/>
            <person name="Ushijima S."/>
            <person name="Smith C.A."/>
            <person name="Ahrendt S."/>
            <person name="Andreopoulos W."/>
            <person name="He G."/>
            <person name="Labutti K."/>
            <person name="Lipzen A."/>
            <person name="Ng V."/>
            <person name="Sandor L."/>
            <person name="Barry K."/>
            <person name="Martinez A.T."/>
            <person name="Xiao Y."/>
            <person name="Gibbons J.G."/>
            <person name="Terashima K."/>
            <person name="Hibbett D.S."/>
            <person name="Grigoriev I.V."/>
        </authorList>
    </citation>
    <scope>NUCLEOTIDE SEQUENCE</scope>
    <source>
        <strain evidence="7">Sp2 HRB7682 ss15</strain>
    </source>
</reference>
<gene>
    <name evidence="7" type="ORF">C8J55DRAFT_540827</name>
</gene>
<dbReference type="CDD" id="cd03281">
    <property type="entry name" value="ABC_MSH5_euk"/>
    <property type="match status" value="1"/>
</dbReference>
<dbReference type="GO" id="GO:0140664">
    <property type="term" value="F:ATP-dependent DNA damage sensor activity"/>
    <property type="evidence" value="ECO:0007669"/>
    <property type="project" value="InterPro"/>
</dbReference>
<feature type="compositionally biased region" description="Acidic residues" evidence="5">
    <location>
        <begin position="42"/>
        <end position="53"/>
    </location>
</feature>
<dbReference type="PANTHER" id="PTHR11361:SF20">
    <property type="entry name" value="MUTS PROTEIN HOMOLOG 5"/>
    <property type="match status" value="1"/>
</dbReference>
<keyword evidence="2" id="KW-0547">Nucleotide-binding</keyword>
<feature type="region of interest" description="Disordered" evidence="5">
    <location>
        <begin position="1"/>
        <end position="93"/>
    </location>
</feature>
<dbReference type="Pfam" id="PF05192">
    <property type="entry name" value="MutS_III"/>
    <property type="match status" value="1"/>
</dbReference>
<dbReference type="Pfam" id="PF00488">
    <property type="entry name" value="MutS_V"/>
    <property type="match status" value="1"/>
</dbReference>
<dbReference type="InterPro" id="IPR007696">
    <property type="entry name" value="DNA_mismatch_repair_MutS_core"/>
</dbReference>
<evidence type="ECO:0000256" key="1">
    <source>
        <dbReference type="ARBA" id="ARBA00006271"/>
    </source>
</evidence>
<feature type="compositionally biased region" description="Gly residues" evidence="5">
    <location>
        <begin position="1"/>
        <end position="10"/>
    </location>
</feature>
<dbReference type="SMART" id="SM00534">
    <property type="entry name" value="MUTSac"/>
    <property type="match status" value="1"/>
</dbReference>
<comment type="similarity">
    <text evidence="1">Belongs to the DNA mismatch repair MutS family.</text>
</comment>
<organism evidence="7 8">
    <name type="scientific">Lentinula lateritia</name>
    <dbReference type="NCBI Taxonomy" id="40482"/>
    <lineage>
        <taxon>Eukaryota</taxon>
        <taxon>Fungi</taxon>
        <taxon>Dikarya</taxon>
        <taxon>Basidiomycota</taxon>
        <taxon>Agaricomycotina</taxon>
        <taxon>Agaricomycetes</taxon>
        <taxon>Agaricomycetidae</taxon>
        <taxon>Agaricales</taxon>
        <taxon>Marasmiineae</taxon>
        <taxon>Omphalotaceae</taxon>
        <taxon>Lentinula</taxon>
    </lineage>
</organism>
<dbReference type="InterPro" id="IPR000432">
    <property type="entry name" value="DNA_mismatch_repair_MutS_C"/>
</dbReference>
<dbReference type="PROSITE" id="PS00486">
    <property type="entry name" value="DNA_MISMATCH_REPAIR_2"/>
    <property type="match status" value="1"/>
</dbReference>
<evidence type="ECO:0000256" key="5">
    <source>
        <dbReference type="SAM" id="MobiDB-lite"/>
    </source>
</evidence>
<feature type="domain" description="DNA mismatch repair proteins mutS family" evidence="6">
    <location>
        <begin position="775"/>
        <end position="791"/>
    </location>
</feature>
<dbReference type="SUPFAM" id="SSF52540">
    <property type="entry name" value="P-loop containing nucleoside triphosphate hydrolases"/>
    <property type="match status" value="1"/>
</dbReference>
<evidence type="ECO:0000313" key="8">
    <source>
        <dbReference type="Proteomes" id="UP001150238"/>
    </source>
</evidence>
<dbReference type="InterPro" id="IPR045076">
    <property type="entry name" value="MutS"/>
</dbReference>
<dbReference type="GO" id="GO:0006298">
    <property type="term" value="P:mismatch repair"/>
    <property type="evidence" value="ECO:0007669"/>
    <property type="project" value="InterPro"/>
</dbReference>
<comment type="caution">
    <text evidence="7">The sequence shown here is derived from an EMBL/GenBank/DDBJ whole genome shotgun (WGS) entry which is preliminary data.</text>
</comment>
<dbReference type="SUPFAM" id="SSF48334">
    <property type="entry name" value="DNA repair protein MutS, domain III"/>
    <property type="match status" value="1"/>
</dbReference>
<dbReference type="InterPro" id="IPR017261">
    <property type="entry name" value="DNA_mismatch_repair_MutS/MSH"/>
</dbReference>
<dbReference type="SMART" id="SM00533">
    <property type="entry name" value="MUTSd"/>
    <property type="match status" value="1"/>
</dbReference>
<keyword evidence="4" id="KW-0238">DNA-binding</keyword>
<dbReference type="Gene3D" id="3.40.50.300">
    <property type="entry name" value="P-loop containing nucleotide triphosphate hydrolases"/>
    <property type="match status" value="1"/>
</dbReference>
<feature type="compositionally biased region" description="Polar residues" evidence="5">
    <location>
        <begin position="24"/>
        <end position="41"/>
    </location>
</feature>
<dbReference type="GO" id="GO:0005524">
    <property type="term" value="F:ATP binding"/>
    <property type="evidence" value="ECO:0007669"/>
    <property type="project" value="UniProtKB-KW"/>
</dbReference>
<feature type="compositionally biased region" description="Basic and acidic residues" evidence="5">
    <location>
        <begin position="61"/>
        <end position="71"/>
    </location>
</feature>
<evidence type="ECO:0000256" key="4">
    <source>
        <dbReference type="ARBA" id="ARBA00023125"/>
    </source>
</evidence>
<dbReference type="InterPro" id="IPR027417">
    <property type="entry name" value="P-loop_NTPase"/>
</dbReference>
<dbReference type="Proteomes" id="UP001150238">
    <property type="component" value="Unassembled WGS sequence"/>
</dbReference>
<reference evidence="7" key="2">
    <citation type="journal article" date="2023" name="Proc. Natl. Acad. Sci. U.S.A.">
        <title>A global phylogenomic analysis of the shiitake genus Lentinula.</title>
        <authorList>
            <person name="Sierra-Patev S."/>
            <person name="Min B."/>
            <person name="Naranjo-Ortiz M."/>
            <person name="Looney B."/>
            <person name="Konkel Z."/>
            <person name="Slot J.C."/>
            <person name="Sakamoto Y."/>
            <person name="Steenwyk J.L."/>
            <person name="Rokas A."/>
            <person name="Carro J."/>
            <person name="Camarero S."/>
            <person name="Ferreira P."/>
            <person name="Molpeceres G."/>
            <person name="Ruiz-Duenas F.J."/>
            <person name="Serrano A."/>
            <person name="Henrissat B."/>
            <person name="Drula E."/>
            <person name="Hughes K.W."/>
            <person name="Mata J.L."/>
            <person name="Ishikawa N.K."/>
            <person name="Vargas-Isla R."/>
            <person name="Ushijima S."/>
            <person name="Smith C.A."/>
            <person name="Donoghue J."/>
            <person name="Ahrendt S."/>
            <person name="Andreopoulos W."/>
            <person name="He G."/>
            <person name="LaButti K."/>
            <person name="Lipzen A."/>
            <person name="Ng V."/>
            <person name="Riley R."/>
            <person name="Sandor L."/>
            <person name="Barry K."/>
            <person name="Martinez A.T."/>
            <person name="Xiao Y."/>
            <person name="Gibbons J.G."/>
            <person name="Terashima K."/>
            <person name="Grigoriev I.V."/>
            <person name="Hibbett D."/>
        </authorList>
    </citation>
    <scope>NUCLEOTIDE SEQUENCE</scope>
    <source>
        <strain evidence="7">Sp2 HRB7682 ss15</strain>
    </source>
</reference>
<dbReference type="PIRSF" id="PIRSF037677">
    <property type="entry name" value="DNA_mis_repair_Msh6"/>
    <property type="match status" value="1"/>
</dbReference>
<dbReference type="GO" id="GO:0051026">
    <property type="term" value="P:chiasma assembly"/>
    <property type="evidence" value="ECO:0007669"/>
    <property type="project" value="TreeGrafter"/>
</dbReference>
<dbReference type="PANTHER" id="PTHR11361">
    <property type="entry name" value="DNA MISMATCH REPAIR PROTEIN MUTS FAMILY MEMBER"/>
    <property type="match status" value="1"/>
</dbReference>
<feature type="compositionally biased region" description="Basic residues" evidence="5">
    <location>
        <begin position="11"/>
        <end position="23"/>
    </location>
</feature>
<dbReference type="GO" id="GO:0030983">
    <property type="term" value="F:mismatched DNA binding"/>
    <property type="evidence" value="ECO:0007669"/>
    <property type="project" value="InterPro"/>
</dbReference>
<proteinExistence type="inferred from homology"/>
<dbReference type="AlphaFoldDB" id="A0A9W9AXG3"/>